<gene>
    <name evidence="2" type="ORF">K432DRAFT_440629</name>
</gene>
<dbReference type="Gene3D" id="1.25.40.10">
    <property type="entry name" value="Tetratricopeptide repeat domain"/>
    <property type="match status" value="2"/>
</dbReference>
<evidence type="ECO:0000313" key="3">
    <source>
        <dbReference type="Proteomes" id="UP000250266"/>
    </source>
</evidence>
<keyword evidence="1" id="KW-0677">Repeat</keyword>
<dbReference type="PANTHER" id="PTHR47939:SF13">
    <property type="entry name" value="OS03G0201400 PROTEIN"/>
    <property type="match status" value="1"/>
</dbReference>
<organism evidence="2 3">
    <name type="scientific">Lepidopterella palustris CBS 459.81</name>
    <dbReference type="NCBI Taxonomy" id="1314670"/>
    <lineage>
        <taxon>Eukaryota</taxon>
        <taxon>Fungi</taxon>
        <taxon>Dikarya</taxon>
        <taxon>Ascomycota</taxon>
        <taxon>Pezizomycotina</taxon>
        <taxon>Dothideomycetes</taxon>
        <taxon>Pleosporomycetidae</taxon>
        <taxon>Mytilinidiales</taxon>
        <taxon>Argynnaceae</taxon>
        <taxon>Lepidopterella</taxon>
    </lineage>
</organism>
<dbReference type="EMBL" id="KV744854">
    <property type="protein sequence ID" value="OCK83709.1"/>
    <property type="molecule type" value="Genomic_DNA"/>
</dbReference>
<accession>A0A8E2EH40</accession>
<dbReference type="OrthoDB" id="185373at2759"/>
<dbReference type="InterPro" id="IPR011990">
    <property type="entry name" value="TPR-like_helical_dom_sf"/>
</dbReference>
<proteinExistence type="predicted"/>
<evidence type="ECO:0000313" key="2">
    <source>
        <dbReference type="EMBL" id="OCK83709.1"/>
    </source>
</evidence>
<evidence type="ECO:0000256" key="1">
    <source>
        <dbReference type="ARBA" id="ARBA00022737"/>
    </source>
</evidence>
<protein>
    <recommendedName>
        <fullName evidence="4">Complex I intermediate-associated protein 84</fullName>
    </recommendedName>
</protein>
<reference evidence="2 3" key="1">
    <citation type="journal article" date="2016" name="Nat. Commun.">
        <title>Ectomycorrhizal ecology is imprinted in the genome of the dominant symbiotic fungus Cenococcum geophilum.</title>
        <authorList>
            <consortium name="DOE Joint Genome Institute"/>
            <person name="Peter M."/>
            <person name="Kohler A."/>
            <person name="Ohm R.A."/>
            <person name="Kuo A."/>
            <person name="Krutzmann J."/>
            <person name="Morin E."/>
            <person name="Arend M."/>
            <person name="Barry K.W."/>
            <person name="Binder M."/>
            <person name="Choi C."/>
            <person name="Clum A."/>
            <person name="Copeland A."/>
            <person name="Grisel N."/>
            <person name="Haridas S."/>
            <person name="Kipfer T."/>
            <person name="LaButti K."/>
            <person name="Lindquist E."/>
            <person name="Lipzen A."/>
            <person name="Maire R."/>
            <person name="Meier B."/>
            <person name="Mihaltcheva S."/>
            <person name="Molinier V."/>
            <person name="Murat C."/>
            <person name="Poggeler S."/>
            <person name="Quandt C.A."/>
            <person name="Sperisen C."/>
            <person name="Tritt A."/>
            <person name="Tisserant E."/>
            <person name="Crous P.W."/>
            <person name="Henrissat B."/>
            <person name="Nehls U."/>
            <person name="Egli S."/>
            <person name="Spatafora J.W."/>
            <person name="Grigoriev I.V."/>
            <person name="Martin F.M."/>
        </authorList>
    </citation>
    <scope>NUCLEOTIDE SEQUENCE [LARGE SCALE GENOMIC DNA]</scope>
    <source>
        <strain evidence="2 3">CBS 459.81</strain>
    </source>
</reference>
<dbReference type="AlphaFoldDB" id="A0A8E2EH40"/>
<dbReference type="PANTHER" id="PTHR47939">
    <property type="entry name" value="MEMBRANE-ASSOCIATED SALT-INDUCIBLE PROTEIN-LIKE"/>
    <property type="match status" value="1"/>
</dbReference>
<sequence length="793" mass="90741">MPSHLTRVVFQRLLSNRPIVYRGCLQRSLRPRISTHNGIQTAAQSQRRTFFGFSLKPQRKAKDPDMTPGLEKMIDLSRLTRLKVRRSPPEEVAAAFDAFFAAKEKDLKAVVEDFQINHVHNSFMYLQESNRPDGTPWLPLPVLRRAMSCLVKTRKTVDRSHVQLARIIHEEIEKRTAGKSREEEPLIDLDFSTWIRLLSMSGQSLKARELLLSENPTQSKIQAACWLNILEGLQAEGNGDEMSKSISLLRKLSVPFTRGMQQRMVEWFADKGDLEQAKYWYMQPTYNGKDHTSPNSATNAAILRCCAANQDIASGQEVIASILKVTPQKRDWDSIFVWSAATGKGVDEINRMMEVMVQRMEQIGKSARPDVNTINSLVEYAMSKNDPYSAERYVNLGQKRGIQPNAQTFILQMEYRLSVNDIEGARTAYFGLQGEDVPEDEDVPIINKLIQAMCTGTRKYDFDTIMGIVDDLGARKARLESDTVSALCLLHLKRGELRDVVDLLQTHSYHYSSEQRAAVRNVLVRFCLDRETSTASAWDAYQICRNVFDETPREIRTRIMNNFFTRGRSDMACHVFFHMRHHSNHLIRATADTYVDAFMGFAHAEDTESLELIHNQMKLDMEIEPNTRMRNALMFAYTMTENPVRAMEFWQEIFASNEGPSYSSIKLAFRACETMPFGDQHAKPIWARLMRMDVEVDKEVFAAYVGALAGNSLHEEAQELVLKAEEEFGFRPDVLILGTMYNATLSFDKQDLLEEFIKQKFPDVWTELEAIGSTSTMDGFGYKQFNINRDVNP</sequence>
<evidence type="ECO:0008006" key="4">
    <source>
        <dbReference type="Google" id="ProtNLM"/>
    </source>
</evidence>
<name>A0A8E2EH40_9PEZI</name>
<keyword evidence="3" id="KW-1185">Reference proteome</keyword>
<dbReference type="Proteomes" id="UP000250266">
    <property type="component" value="Unassembled WGS sequence"/>
</dbReference>
<dbReference type="InterPro" id="IPR050667">
    <property type="entry name" value="PPR-containing_protein"/>
</dbReference>